<dbReference type="InterPro" id="IPR050214">
    <property type="entry name" value="Cys_Synth/Cystath_Beta-Synth"/>
</dbReference>
<dbReference type="EC" id="2.5.1.47" evidence="4"/>
<protein>
    <submittedName>
        <fullName evidence="4">Cysteine synthase</fullName>
        <ecNumber evidence="4">2.5.1.47</ecNumber>
    </submittedName>
</protein>
<gene>
    <name evidence="4" type="primary">cysK_1</name>
    <name evidence="4" type="ORF">HC248_02184</name>
</gene>
<dbReference type="AlphaFoldDB" id="A0A6H2HAP7"/>
<evidence type="ECO:0000259" key="3">
    <source>
        <dbReference type="Pfam" id="PF00291"/>
    </source>
</evidence>
<accession>A0A6H2HAP7</accession>
<keyword evidence="5" id="KW-1185">Reference proteome</keyword>
<organism evidence="4 5">
    <name type="scientific">Polaromonas vacuolata</name>
    <dbReference type="NCBI Taxonomy" id="37448"/>
    <lineage>
        <taxon>Bacteria</taxon>
        <taxon>Pseudomonadati</taxon>
        <taxon>Pseudomonadota</taxon>
        <taxon>Betaproteobacteria</taxon>
        <taxon>Burkholderiales</taxon>
        <taxon>Comamonadaceae</taxon>
        <taxon>Polaromonas</taxon>
    </lineage>
</organism>
<dbReference type="KEGG" id="pvac:HC248_02184"/>
<proteinExistence type="predicted"/>
<dbReference type="Proteomes" id="UP000502041">
    <property type="component" value="Chromosome"/>
</dbReference>
<dbReference type="Gene3D" id="3.40.50.1100">
    <property type="match status" value="2"/>
</dbReference>
<evidence type="ECO:0000256" key="1">
    <source>
        <dbReference type="ARBA" id="ARBA00001933"/>
    </source>
</evidence>
<comment type="cofactor">
    <cofactor evidence="1">
        <name>pyridoxal 5'-phosphate</name>
        <dbReference type="ChEBI" id="CHEBI:597326"/>
    </cofactor>
</comment>
<reference evidence="4 5" key="1">
    <citation type="submission" date="2020-04" db="EMBL/GenBank/DDBJ databases">
        <title>Complete genome of a Psychrophilic, Marine, Gas Vacuolate Bacterium Polaromonas vacuolata KCTC 22033T.</title>
        <authorList>
            <person name="Hwang K."/>
            <person name="Kim K.M."/>
        </authorList>
    </citation>
    <scope>NUCLEOTIDE SEQUENCE [LARGE SCALE GENOMIC DNA]</scope>
    <source>
        <strain evidence="4 5">KCTC 22033</strain>
    </source>
</reference>
<evidence type="ECO:0000256" key="2">
    <source>
        <dbReference type="ARBA" id="ARBA00022898"/>
    </source>
</evidence>
<dbReference type="Pfam" id="PF00291">
    <property type="entry name" value="PALP"/>
    <property type="match status" value="1"/>
</dbReference>
<dbReference type="SUPFAM" id="SSF53686">
    <property type="entry name" value="Tryptophan synthase beta subunit-like PLP-dependent enzymes"/>
    <property type="match status" value="1"/>
</dbReference>
<dbReference type="GO" id="GO:0004124">
    <property type="term" value="F:cysteine synthase activity"/>
    <property type="evidence" value="ECO:0007669"/>
    <property type="project" value="UniProtKB-EC"/>
</dbReference>
<keyword evidence="4" id="KW-0808">Transferase</keyword>
<feature type="domain" description="Tryptophan synthase beta chain-like PALP" evidence="3">
    <location>
        <begin position="27"/>
        <end position="305"/>
    </location>
</feature>
<dbReference type="InterPro" id="IPR001926">
    <property type="entry name" value="TrpB-like_PALP"/>
</dbReference>
<keyword evidence="2" id="KW-0663">Pyridoxal phosphate</keyword>
<sequence>MTNHWLRYLKSEKNILPTTASPSSHWTPLREIEPNLLLKLEFDNPGASHKVRAARHIVRCAVQAGHIVPGLTTVIEKTGGNFGFGLVLACSEIGVSVELAVGLSFSPLKRHFLELSGAKLIGIDQLRAGSTPREVVEWHLANAGRLGKSYFYTDQFNNPKNIEAHEYETGAEIAQQLKDLDNIKNISFVSCAGTGAHLTGITRALLSAGYTVDVTLVEPTGCDSRNSIFVEHKFEGMAVGVKPPLLDWDLVSDTVHIDHASMLATKQRIAATQGYIVGNTSAACLAAASALTVQLPKSHKVLTIAYDHGLWYA</sequence>
<evidence type="ECO:0000313" key="5">
    <source>
        <dbReference type="Proteomes" id="UP000502041"/>
    </source>
</evidence>
<dbReference type="InterPro" id="IPR036052">
    <property type="entry name" value="TrpB-like_PALP_sf"/>
</dbReference>
<dbReference type="EMBL" id="CP051461">
    <property type="protein sequence ID" value="QJC56873.1"/>
    <property type="molecule type" value="Genomic_DNA"/>
</dbReference>
<evidence type="ECO:0000313" key="4">
    <source>
        <dbReference type="EMBL" id="QJC56873.1"/>
    </source>
</evidence>
<dbReference type="PANTHER" id="PTHR10314">
    <property type="entry name" value="CYSTATHIONINE BETA-SYNTHASE"/>
    <property type="match status" value="1"/>
</dbReference>
<name>A0A6H2HAP7_9BURK</name>